<evidence type="ECO:0000313" key="2">
    <source>
        <dbReference type="EMBL" id="GAA4168432.1"/>
    </source>
</evidence>
<reference evidence="3" key="1">
    <citation type="journal article" date="2019" name="Int. J. Syst. Evol. Microbiol.">
        <title>The Global Catalogue of Microorganisms (GCM) 10K type strain sequencing project: providing services to taxonomists for standard genome sequencing and annotation.</title>
        <authorList>
            <consortium name="The Broad Institute Genomics Platform"/>
            <consortium name="The Broad Institute Genome Sequencing Center for Infectious Disease"/>
            <person name="Wu L."/>
            <person name="Ma J."/>
        </authorList>
    </citation>
    <scope>NUCLEOTIDE SEQUENCE [LARGE SCALE GENOMIC DNA]</scope>
    <source>
        <strain evidence="3">JCM 17591</strain>
    </source>
</reference>
<dbReference type="InterPro" id="IPR000086">
    <property type="entry name" value="NUDIX_hydrolase_dom"/>
</dbReference>
<feature type="domain" description="Nudix hydrolase" evidence="1">
    <location>
        <begin position="38"/>
        <end position="167"/>
    </location>
</feature>
<dbReference type="Proteomes" id="UP001501079">
    <property type="component" value="Unassembled WGS sequence"/>
</dbReference>
<dbReference type="GO" id="GO:0016787">
    <property type="term" value="F:hydrolase activity"/>
    <property type="evidence" value="ECO:0007669"/>
    <property type="project" value="UniProtKB-KW"/>
</dbReference>
<proteinExistence type="predicted"/>
<comment type="caution">
    <text evidence="2">The sequence shown here is derived from an EMBL/GenBank/DDBJ whole genome shotgun (WGS) entry which is preliminary data.</text>
</comment>
<keyword evidence="2" id="KW-0378">Hydrolase</keyword>
<keyword evidence="3" id="KW-1185">Reference proteome</keyword>
<protein>
    <submittedName>
        <fullName evidence="2">NUDIX hydrolase</fullName>
    </submittedName>
</protein>
<dbReference type="RefSeq" id="WP_344751539.1">
    <property type="nucleotide sequence ID" value="NZ_BAABBW010000001.1"/>
</dbReference>
<dbReference type="EMBL" id="BAABBW010000001">
    <property type="protein sequence ID" value="GAA4168432.1"/>
    <property type="molecule type" value="Genomic_DNA"/>
</dbReference>
<accession>A0ABP7ZR11</accession>
<dbReference type="CDD" id="cd24161">
    <property type="entry name" value="NUDIX_ADPRase_Ndx2"/>
    <property type="match status" value="1"/>
</dbReference>
<dbReference type="SUPFAM" id="SSF55811">
    <property type="entry name" value="Nudix"/>
    <property type="match status" value="1"/>
</dbReference>
<gene>
    <name evidence="2" type="ORF">GCM10022287_03430</name>
</gene>
<name>A0ABP7ZR11_9MICO</name>
<dbReference type="Gene3D" id="3.90.79.10">
    <property type="entry name" value="Nucleoside Triphosphate Pyrophosphohydrolase"/>
    <property type="match status" value="1"/>
</dbReference>
<sequence>MPWTTLTTRTAYENPWIRVREDQVVHPDGSHGLYGVVELRPAVFVVALDEDDRVALIEIDRYTVGASLEVPAGGSDGQEPLVAAQRELLEETGLEASDWSELGSLFALNGAALAPEHVFLARGLRQATDSSHSQLEEGISGVRFVPLPEVLAMIGRGEISDNETVAAVSLAAIKLGRLA</sequence>
<dbReference type="PROSITE" id="PS51462">
    <property type="entry name" value="NUDIX"/>
    <property type="match status" value="1"/>
</dbReference>
<evidence type="ECO:0000259" key="1">
    <source>
        <dbReference type="PROSITE" id="PS51462"/>
    </source>
</evidence>
<evidence type="ECO:0000313" key="3">
    <source>
        <dbReference type="Proteomes" id="UP001501079"/>
    </source>
</evidence>
<dbReference type="Pfam" id="PF00293">
    <property type="entry name" value="NUDIX"/>
    <property type="match status" value="1"/>
</dbReference>
<dbReference type="InterPro" id="IPR015797">
    <property type="entry name" value="NUDIX_hydrolase-like_dom_sf"/>
</dbReference>
<organism evidence="2 3">
    <name type="scientific">Gryllotalpicola koreensis</name>
    <dbReference type="NCBI Taxonomy" id="993086"/>
    <lineage>
        <taxon>Bacteria</taxon>
        <taxon>Bacillati</taxon>
        <taxon>Actinomycetota</taxon>
        <taxon>Actinomycetes</taxon>
        <taxon>Micrococcales</taxon>
        <taxon>Microbacteriaceae</taxon>
        <taxon>Gryllotalpicola</taxon>
    </lineage>
</organism>